<dbReference type="GO" id="GO:0046872">
    <property type="term" value="F:metal ion binding"/>
    <property type="evidence" value="ECO:0007669"/>
    <property type="project" value="UniProtKB-KW"/>
</dbReference>
<keyword evidence="8" id="KW-1185">Reference proteome</keyword>
<dbReference type="InterPro" id="IPR013766">
    <property type="entry name" value="Thioredoxin_domain"/>
</dbReference>
<keyword evidence="2 3" id="KW-0186">Copper</keyword>
<keyword evidence="5" id="KW-1133">Transmembrane helix</keyword>
<evidence type="ECO:0000259" key="6">
    <source>
        <dbReference type="PROSITE" id="PS51352"/>
    </source>
</evidence>
<comment type="similarity">
    <text evidence="1">Belongs to the SCO1/2 family.</text>
</comment>
<keyword evidence="3" id="KW-0479">Metal-binding</keyword>
<evidence type="ECO:0000256" key="5">
    <source>
        <dbReference type="SAM" id="Phobius"/>
    </source>
</evidence>
<name>A0A1R3XM92_9BACT</name>
<evidence type="ECO:0000313" key="7">
    <source>
        <dbReference type="EMBL" id="SIT92814.1"/>
    </source>
</evidence>
<organism evidence="7 8">
    <name type="scientific">Pontibacter indicus</name>
    <dbReference type="NCBI Taxonomy" id="1317125"/>
    <lineage>
        <taxon>Bacteria</taxon>
        <taxon>Pseudomonadati</taxon>
        <taxon>Bacteroidota</taxon>
        <taxon>Cytophagia</taxon>
        <taxon>Cytophagales</taxon>
        <taxon>Hymenobacteraceae</taxon>
        <taxon>Pontibacter</taxon>
    </lineage>
</organism>
<keyword evidence="5" id="KW-0472">Membrane</keyword>
<dbReference type="PANTHER" id="PTHR12151:SF25">
    <property type="entry name" value="LINALOOL DEHYDRATASE_ISOMERASE DOMAIN-CONTAINING PROTEIN"/>
    <property type="match status" value="1"/>
</dbReference>
<feature type="binding site" evidence="3">
    <location>
        <position position="91"/>
    </location>
    <ligand>
        <name>Cu cation</name>
        <dbReference type="ChEBI" id="CHEBI:23378"/>
    </ligand>
</feature>
<dbReference type="Proteomes" id="UP000187181">
    <property type="component" value="Unassembled WGS sequence"/>
</dbReference>
<gene>
    <name evidence="7" type="ORF">SAMN05444128_2956</name>
</gene>
<feature type="transmembrane region" description="Helical" evidence="5">
    <location>
        <begin position="6"/>
        <end position="26"/>
    </location>
</feature>
<dbReference type="OrthoDB" id="9811998at2"/>
<dbReference type="PROSITE" id="PS51352">
    <property type="entry name" value="THIOREDOXIN_2"/>
    <property type="match status" value="1"/>
</dbReference>
<dbReference type="EMBL" id="FTPP01000002">
    <property type="protein sequence ID" value="SIT92814.1"/>
    <property type="molecule type" value="Genomic_DNA"/>
</dbReference>
<feature type="domain" description="Thioredoxin" evidence="6">
    <location>
        <begin position="53"/>
        <end position="216"/>
    </location>
</feature>
<dbReference type="InterPro" id="IPR003782">
    <property type="entry name" value="SCO1/SenC"/>
</dbReference>
<keyword evidence="4" id="KW-1015">Disulfide bond</keyword>
<accession>A0A1R3XM92</accession>
<evidence type="ECO:0000256" key="2">
    <source>
        <dbReference type="ARBA" id="ARBA00023008"/>
    </source>
</evidence>
<dbReference type="Pfam" id="PF02630">
    <property type="entry name" value="SCO1-SenC"/>
    <property type="match status" value="1"/>
</dbReference>
<evidence type="ECO:0000256" key="4">
    <source>
        <dbReference type="PIRSR" id="PIRSR603782-2"/>
    </source>
</evidence>
<dbReference type="PANTHER" id="PTHR12151">
    <property type="entry name" value="ELECTRON TRANSPORT PROTIN SCO1/SENC FAMILY MEMBER"/>
    <property type="match status" value="1"/>
</dbReference>
<feature type="binding site" evidence="3">
    <location>
        <position position="179"/>
    </location>
    <ligand>
        <name>Cu cation</name>
        <dbReference type="ChEBI" id="CHEBI:23378"/>
    </ligand>
</feature>
<feature type="binding site" evidence="3">
    <location>
        <position position="95"/>
    </location>
    <ligand>
        <name>Cu cation</name>
        <dbReference type="ChEBI" id="CHEBI:23378"/>
    </ligand>
</feature>
<dbReference type="CDD" id="cd02968">
    <property type="entry name" value="SCO"/>
    <property type="match status" value="1"/>
</dbReference>
<evidence type="ECO:0000256" key="3">
    <source>
        <dbReference type="PIRSR" id="PIRSR603782-1"/>
    </source>
</evidence>
<keyword evidence="5" id="KW-0812">Transmembrane</keyword>
<feature type="disulfide bond" description="Redox-active" evidence="4">
    <location>
        <begin position="91"/>
        <end position="95"/>
    </location>
</feature>
<reference evidence="8" key="1">
    <citation type="submission" date="2017-01" db="EMBL/GenBank/DDBJ databases">
        <authorList>
            <person name="Varghese N."/>
            <person name="Submissions S."/>
        </authorList>
    </citation>
    <scope>NUCLEOTIDE SEQUENCE [LARGE SCALE GENOMIC DNA]</scope>
    <source>
        <strain evidence="8">LP100</strain>
    </source>
</reference>
<proteinExistence type="inferred from homology"/>
<dbReference type="InterPro" id="IPR036249">
    <property type="entry name" value="Thioredoxin-like_sf"/>
</dbReference>
<dbReference type="AlphaFoldDB" id="A0A1R3XM92"/>
<dbReference type="Gene3D" id="3.40.30.10">
    <property type="entry name" value="Glutaredoxin"/>
    <property type="match status" value="1"/>
</dbReference>
<dbReference type="SUPFAM" id="SSF52833">
    <property type="entry name" value="Thioredoxin-like"/>
    <property type="match status" value="1"/>
</dbReference>
<dbReference type="STRING" id="1317125.SAMN05444128_2956"/>
<dbReference type="RefSeq" id="WP_076670105.1">
    <property type="nucleotide sequence ID" value="NZ_FTPP01000002.1"/>
</dbReference>
<sequence>MSNTKALILGILLLVPLLIFIFIGSFGEHHFTLRKYFPQVTATGEVVRNAEGDTLFNQVPAFELISQQGQKVSQNELDGNIYVADFFFATCPDICKQMSSQMVRVQEAFLDEEQVKIVSFTVNPEHDTPEVLREYGERYNADPTKWYFLTGDRDKIYDLAQKGFYLPVMKVEGQQDFIHSEKFMLVDKNRYVRGIYDGTDKEDVDRLILEIKVLLDEYSKSK</sequence>
<evidence type="ECO:0000256" key="1">
    <source>
        <dbReference type="ARBA" id="ARBA00010996"/>
    </source>
</evidence>
<protein>
    <submittedName>
        <fullName evidence="7">Protein SCO1/2</fullName>
    </submittedName>
</protein>
<evidence type="ECO:0000313" key="8">
    <source>
        <dbReference type="Proteomes" id="UP000187181"/>
    </source>
</evidence>